<keyword evidence="3" id="KW-1185">Reference proteome</keyword>
<dbReference type="RefSeq" id="WP_379909782.1">
    <property type="nucleotide sequence ID" value="NZ_JBHSWE010000001.1"/>
</dbReference>
<keyword evidence="1" id="KW-1133">Transmembrane helix</keyword>
<keyword evidence="1" id="KW-0472">Membrane</keyword>
<proteinExistence type="predicted"/>
<sequence>MNRLDEAREPTIAEETFTPPQLMQRLPQLLRLAGAAALLVAMYSFLVQGWQDSNDLLRYVLLLGHSLLLCGLGLASGHWLREPRGARLLTSLSLVSVPVNFAILGAFLYARLGSGLPSYPDYAHWQLDSLTTTGVTVGVATLLLAPLTWLGFRILARPLGKSLSLLYLAGNVALLIPVRDPTLIAAMALPLALLTLANNERNREQHLCARTPDGMLARLLQYLPPAILMGRSLWLYDAGAFLFTSSLLILFLAARQLSLLLPGQSILRGLLEVGSALLTPLIATGTVVLLDGWLAEELLLPAASLLAATLLYELSTRVKMAPPLYRVMSMLALVGGLLGNLVLFGGPGTALTAIVAGAVLATLGRLGRHLLLFASGLLIAACGLVYLLFRILVVFDLGGWLSLALIGMLAILVGSMLESRGGRLGSLLPRWRRRFARWQL</sequence>
<feature type="transmembrane region" description="Helical" evidence="1">
    <location>
        <begin position="29"/>
        <end position="50"/>
    </location>
</feature>
<gene>
    <name evidence="2" type="ORF">ACFQDL_15170</name>
</gene>
<protein>
    <recommendedName>
        <fullName evidence="4">DUF2157 domain-containing protein</fullName>
    </recommendedName>
</protein>
<feature type="transmembrane region" description="Helical" evidence="1">
    <location>
        <begin position="56"/>
        <end position="76"/>
    </location>
</feature>
<feature type="transmembrane region" description="Helical" evidence="1">
    <location>
        <begin position="293"/>
        <end position="312"/>
    </location>
</feature>
<comment type="caution">
    <text evidence="2">The sequence shown here is derived from an EMBL/GenBank/DDBJ whole genome shotgun (WGS) entry which is preliminary data.</text>
</comment>
<feature type="transmembrane region" description="Helical" evidence="1">
    <location>
        <begin position="164"/>
        <end position="193"/>
    </location>
</feature>
<evidence type="ECO:0008006" key="4">
    <source>
        <dbReference type="Google" id="ProtNLM"/>
    </source>
</evidence>
<evidence type="ECO:0000313" key="2">
    <source>
        <dbReference type="EMBL" id="MFC6671270.1"/>
    </source>
</evidence>
<feature type="transmembrane region" description="Helical" evidence="1">
    <location>
        <begin position="371"/>
        <end position="393"/>
    </location>
</feature>
<name>A0ABW2A194_9GAMM</name>
<accession>A0ABW2A194</accession>
<feature type="transmembrane region" description="Helical" evidence="1">
    <location>
        <begin position="233"/>
        <end position="254"/>
    </location>
</feature>
<dbReference type="EMBL" id="JBHSWE010000001">
    <property type="protein sequence ID" value="MFC6671270.1"/>
    <property type="molecule type" value="Genomic_DNA"/>
</dbReference>
<feature type="transmembrane region" description="Helical" evidence="1">
    <location>
        <begin position="266"/>
        <end position="287"/>
    </location>
</feature>
<reference evidence="3" key="1">
    <citation type="journal article" date="2019" name="Int. J. Syst. Evol. Microbiol.">
        <title>The Global Catalogue of Microorganisms (GCM) 10K type strain sequencing project: providing services to taxonomists for standard genome sequencing and annotation.</title>
        <authorList>
            <consortium name="The Broad Institute Genomics Platform"/>
            <consortium name="The Broad Institute Genome Sequencing Center for Infectious Disease"/>
            <person name="Wu L."/>
            <person name="Ma J."/>
        </authorList>
    </citation>
    <scope>NUCLEOTIDE SEQUENCE [LARGE SCALE GENOMIC DNA]</scope>
    <source>
        <strain evidence="3">NBRC 111756</strain>
    </source>
</reference>
<feature type="transmembrane region" description="Helical" evidence="1">
    <location>
        <begin position="130"/>
        <end position="152"/>
    </location>
</feature>
<keyword evidence="1" id="KW-0812">Transmembrane</keyword>
<evidence type="ECO:0000256" key="1">
    <source>
        <dbReference type="SAM" id="Phobius"/>
    </source>
</evidence>
<organism evidence="2 3">
    <name type="scientific">Marinobacterium aestuariivivens</name>
    <dbReference type="NCBI Taxonomy" id="1698799"/>
    <lineage>
        <taxon>Bacteria</taxon>
        <taxon>Pseudomonadati</taxon>
        <taxon>Pseudomonadota</taxon>
        <taxon>Gammaproteobacteria</taxon>
        <taxon>Oceanospirillales</taxon>
        <taxon>Oceanospirillaceae</taxon>
        <taxon>Marinobacterium</taxon>
    </lineage>
</organism>
<evidence type="ECO:0000313" key="3">
    <source>
        <dbReference type="Proteomes" id="UP001596422"/>
    </source>
</evidence>
<dbReference type="Proteomes" id="UP001596422">
    <property type="component" value="Unassembled WGS sequence"/>
</dbReference>
<feature type="transmembrane region" description="Helical" evidence="1">
    <location>
        <begin position="399"/>
        <end position="417"/>
    </location>
</feature>
<feature type="transmembrane region" description="Helical" evidence="1">
    <location>
        <begin position="88"/>
        <end position="110"/>
    </location>
</feature>